<keyword evidence="4 6" id="KW-1133">Transmembrane helix</keyword>
<feature type="transmembrane region" description="Helical" evidence="6">
    <location>
        <begin position="153"/>
        <end position="173"/>
    </location>
</feature>
<evidence type="ECO:0000259" key="7">
    <source>
        <dbReference type="Pfam" id="PF00892"/>
    </source>
</evidence>
<name>A0ABR6GXL5_9BURK</name>
<evidence type="ECO:0000256" key="4">
    <source>
        <dbReference type="ARBA" id="ARBA00022989"/>
    </source>
</evidence>
<evidence type="ECO:0000313" key="9">
    <source>
        <dbReference type="Proteomes" id="UP000574369"/>
    </source>
</evidence>
<sequence>MLSSDISKTGAAGAGGAGSMTGTGCAVEALPSMAHGLASSQPQAPSPASAASSAASASALPGALDARAVSIMTLLCFTWALQQISLKAVSDQISPMLMVALRSLVAAVLLAALMAWRGERLARARYGAGAAVGTLFAIEFLLVAEALRLTAAAHVVVFLYTAPLFAVLGLHLLRPEERLVRGQWIGVALAFGGTALAFLGGQSTSPSGSSSLLGDVLALLGGAAWGATTITIRTTSLSQAPASETLLYQLLGAVAWLLPAVWITGQSHVEPTLRVWAHLGFHSVVVSFASFLAWFWLMRHYLASRLGVFSFLTPLFGVLLGAWLLKESLTPTFLGGSALVLAGIVLAGRAAKARR</sequence>
<dbReference type="Gene3D" id="1.10.3730.20">
    <property type="match status" value="1"/>
</dbReference>
<dbReference type="SUPFAM" id="SSF103481">
    <property type="entry name" value="Multidrug resistance efflux transporter EmrE"/>
    <property type="match status" value="2"/>
</dbReference>
<dbReference type="InterPro" id="IPR000620">
    <property type="entry name" value="EamA_dom"/>
</dbReference>
<feature type="transmembrane region" description="Helical" evidence="6">
    <location>
        <begin position="246"/>
        <end position="263"/>
    </location>
</feature>
<dbReference type="InterPro" id="IPR050638">
    <property type="entry name" value="AA-Vitamin_Transporters"/>
</dbReference>
<feature type="domain" description="EamA" evidence="7">
    <location>
        <begin position="69"/>
        <end position="198"/>
    </location>
</feature>
<dbReference type="PANTHER" id="PTHR32322">
    <property type="entry name" value="INNER MEMBRANE TRANSPORTER"/>
    <property type="match status" value="1"/>
</dbReference>
<evidence type="ECO:0000256" key="2">
    <source>
        <dbReference type="ARBA" id="ARBA00007362"/>
    </source>
</evidence>
<comment type="subcellular location">
    <subcellularLocation>
        <location evidence="1">Membrane</location>
        <topology evidence="1">Multi-pass membrane protein</topology>
    </subcellularLocation>
</comment>
<feature type="transmembrane region" description="Helical" evidence="6">
    <location>
        <begin position="216"/>
        <end position="234"/>
    </location>
</feature>
<feature type="transmembrane region" description="Helical" evidence="6">
    <location>
        <begin position="93"/>
        <end position="116"/>
    </location>
</feature>
<comment type="caution">
    <text evidence="8">The sequence shown here is derived from an EMBL/GenBank/DDBJ whole genome shotgun (WGS) entry which is preliminary data.</text>
</comment>
<proteinExistence type="inferred from homology"/>
<dbReference type="InterPro" id="IPR037185">
    <property type="entry name" value="EmrE-like"/>
</dbReference>
<organism evidence="8 9">
    <name type="scientific">Roseateles terrae</name>
    <dbReference type="NCBI Taxonomy" id="431060"/>
    <lineage>
        <taxon>Bacteria</taxon>
        <taxon>Pseudomonadati</taxon>
        <taxon>Pseudomonadota</taxon>
        <taxon>Betaproteobacteria</taxon>
        <taxon>Burkholderiales</taxon>
        <taxon>Sphaerotilaceae</taxon>
        <taxon>Roseateles</taxon>
    </lineage>
</organism>
<evidence type="ECO:0000256" key="5">
    <source>
        <dbReference type="ARBA" id="ARBA00023136"/>
    </source>
</evidence>
<dbReference type="Proteomes" id="UP000574369">
    <property type="component" value="Unassembled WGS sequence"/>
</dbReference>
<protein>
    <submittedName>
        <fullName evidence="8">Drug/metabolite transporter (DMT)-like permease</fullName>
    </submittedName>
</protein>
<keyword evidence="3 6" id="KW-0812">Transmembrane</keyword>
<evidence type="ECO:0000313" key="8">
    <source>
        <dbReference type="EMBL" id="MBB3196847.1"/>
    </source>
</evidence>
<dbReference type="EMBL" id="JACHXO010000009">
    <property type="protein sequence ID" value="MBB3196847.1"/>
    <property type="molecule type" value="Genomic_DNA"/>
</dbReference>
<reference evidence="8 9" key="1">
    <citation type="submission" date="2020-08" db="EMBL/GenBank/DDBJ databases">
        <title>Genomic Encyclopedia of Type Strains, Phase III (KMG-III): the genomes of soil and plant-associated and newly described type strains.</title>
        <authorList>
            <person name="Whitman W."/>
        </authorList>
    </citation>
    <scope>NUCLEOTIDE SEQUENCE [LARGE SCALE GENOMIC DNA]</scope>
    <source>
        <strain evidence="8 9">CECT 7247</strain>
    </source>
</reference>
<dbReference type="Pfam" id="PF00892">
    <property type="entry name" value="EamA"/>
    <property type="match status" value="2"/>
</dbReference>
<accession>A0ABR6GXL5</accession>
<keyword evidence="9" id="KW-1185">Reference proteome</keyword>
<feature type="transmembrane region" description="Helical" evidence="6">
    <location>
        <begin position="306"/>
        <end position="325"/>
    </location>
</feature>
<feature type="transmembrane region" description="Helical" evidence="6">
    <location>
        <begin position="185"/>
        <end position="204"/>
    </location>
</feature>
<evidence type="ECO:0000256" key="6">
    <source>
        <dbReference type="SAM" id="Phobius"/>
    </source>
</evidence>
<gene>
    <name evidence="8" type="ORF">FHS28_004272</name>
</gene>
<keyword evidence="5 6" id="KW-0472">Membrane</keyword>
<feature type="transmembrane region" description="Helical" evidence="6">
    <location>
        <begin position="275"/>
        <end position="297"/>
    </location>
</feature>
<comment type="similarity">
    <text evidence="2">Belongs to the EamA transporter family.</text>
</comment>
<feature type="domain" description="EamA" evidence="7">
    <location>
        <begin position="213"/>
        <end position="347"/>
    </location>
</feature>
<evidence type="ECO:0000256" key="3">
    <source>
        <dbReference type="ARBA" id="ARBA00022692"/>
    </source>
</evidence>
<evidence type="ECO:0000256" key="1">
    <source>
        <dbReference type="ARBA" id="ARBA00004141"/>
    </source>
</evidence>
<feature type="transmembrane region" description="Helical" evidence="6">
    <location>
        <begin position="331"/>
        <end position="351"/>
    </location>
</feature>
<dbReference type="PANTHER" id="PTHR32322:SF2">
    <property type="entry name" value="EAMA DOMAIN-CONTAINING PROTEIN"/>
    <property type="match status" value="1"/>
</dbReference>
<feature type="transmembrane region" description="Helical" evidence="6">
    <location>
        <begin position="128"/>
        <end position="147"/>
    </location>
</feature>